<keyword evidence="7 11" id="KW-0862">Zinc</keyword>
<dbReference type="OrthoDB" id="28389at2157"/>
<name>A0A0E3WQE3_9EURY</name>
<feature type="transmembrane region" description="Helical" evidence="11">
    <location>
        <begin position="7"/>
        <end position="25"/>
    </location>
</feature>
<feature type="binding site" evidence="11">
    <location>
        <position position="206"/>
    </location>
    <ligand>
        <name>Zn(2+)</name>
        <dbReference type="ChEBI" id="CHEBI:29105"/>
        <note>catalytic</note>
    </ligand>
</feature>
<dbReference type="Pfam" id="PF01435">
    <property type="entry name" value="Peptidase_M48"/>
    <property type="match status" value="1"/>
</dbReference>
<evidence type="ECO:0000313" key="14">
    <source>
        <dbReference type="Proteomes" id="UP000033072"/>
    </source>
</evidence>
<evidence type="ECO:0000256" key="6">
    <source>
        <dbReference type="ARBA" id="ARBA00022801"/>
    </source>
</evidence>
<dbReference type="STRING" id="1434111.MSLAZ_0149"/>
<keyword evidence="2 11" id="KW-1003">Cell membrane</keyword>
<evidence type="ECO:0000256" key="7">
    <source>
        <dbReference type="ARBA" id="ARBA00022833"/>
    </source>
</evidence>
<evidence type="ECO:0000256" key="4">
    <source>
        <dbReference type="ARBA" id="ARBA00022692"/>
    </source>
</evidence>
<feature type="transmembrane region" description="Helical" evidence="11">
    <location>
        <begin position="31"/>
        <end position="48"/>
    </location>
</feature>
<keyword evidence="6 11" id="KW-0378">Hydrolase</keyword>
<dbReference type="HOGENOM" id="CLU_042266_3_0_2"/>
<evidence type="ECO:0000256" key="10">
    <source>
        <dbReference type="ARBA" id="ARBA00023136"/>
    </source>
</evidence>
<dbReference type="PANTHER" id="PTHR43221:SF2">
    <property type="entry name" value="PROTEASE HTPX HOMOLOG"/>
    <property type="match status" value="1"/>
</dbReference>
<dbReference type="GO" id="GO:0005886">
    <property type="term" value="C:plasma membrane"/>
    <property type="evidence" value="ECO:0007669"/>
    <property type="project" value="UniProtKB-SubCell"/>
</dbReference>
<evidence type="ECO:0000256" key="11">
    <source>
        <dbReference type="HAMAP-Rule" id="MF_00188"/>
    </source>
</evidence>
<evidence type="ECO:0000256" key="2">
    <source>
        <dbReference type="ARBA" id="ARBA00022475"/>
    </source>
</evidence>
<accession>A0A0E3WQE3</accession>
<dbReference type="AlphaFoldDB" id="A0A0E3WQE3"/>
<dbReference type="EMBL" id="CP009515">
    <property type="protein sequence ID" value="AKB73410.1"/>
    <property type="molecule type" value="Genomic_DNA"/>
</dbReference>
<evidence type="ECO:0000256" key="9">
    <source>
        <dbReference type="ARBA" id="ARBA00023049"/>
    </source>
</evidence>
<sequence length="286" mass="31231">MKNMLKTTILLASLTGLLVLIGNYFGGTGGMIIAFLFAIVLNFGSYWYSDKIVLKMYKAREVTPAESPNLHRIVSDLAMKGRLPKPKVYIVESGMPNAFATGRDPQHAAVAVTTGILNLLSNEEIEGVLAHELAHVKNRDTLISAVAATLAGVITMLATWARWAAIFGGFGGRDDDNGGIVGFIVMAVLAPLAATLIQLAISRSREFAADYEGARMCKKPWALANALEKLEYGNSHYQPSIRDVQAKETTAHMFIVNPLKGGVLQSLFRTHPVTDERVKRLRAMRF</sequence>
<comment type="cofactor">
    <cofactor evidence="11">
        <name>Zn(2+)</name>
        <dbReference type="ChEBI" id="CHEBI:29105"/>
    </cofactor>
    <text evidence="11">Binds 1 zinc ion per subunit.</text>
</comment>
<evidence type="ECO:0000259" key="12">
    <source>
        <dbReference type="Pfam" id="PF01435"/>
    </source>
</evidence>
<dbReference type="EC" id="3.4.24.-" evidence="11"/>
<evidence type="ECO:0000256" key="5">
    <source>
        <dbReference type="ARBA" id="ARBA00022723"/>
    </source>
</evidence>
<feature type="domain" description="Peptidase M48" evidence="12">
    <location>
        <begin position="64"/>
        <end position="284"/>
    </location>
</feature>
<keyword evidence="3 11" id="KW-0645">Protease</keyword>
<gene>
    <name evidence="11" type="primary">htpX</name>
    <name evidence="13" type="ORF">MSLAZ_0149</name>
</gene>
<dbReference type="RefSeq" id="WP_048124195.1">
    <property type="nucleotide sequence ID" value="NZ_CP009515.1"/>
</dbReference>
<keyword evidence="4 11" id="KW-0812">Transmembrane</keyword>
<feature type="binding site" evidence="11">
    <location>
        <position position="131"/>
    </location>
    <ligand>
        <name>Zn(2+)</name>
        <dbReference type="ChEBI" id="CHEBI:29105"/>
        <note>catalytic</note>
    </ligand>
</feature>
<dbReference type="GeneID" id="24804819"/>
<dbReference type="GO" id="GO:0004222">
    <property type="term" value="F:metalloendopeptidase activity"/>
    <property type="evidence" value="ECO:0007669"/>
    <property type="project" value="UniProtKB-UniRule"/>
</dbReference>
<evidence type="ECO:0000256" key="8">
    <source>
        <dbReference type="ARBA" id="ARBA00022989"/>
    </source>
</evidence>
<reference evidence="13 14" key="1">
    <citation type="submission" date="2014-07" db="EMBL/GenBank/DDBJ databases">
        <title>Methanogenic archaea and the global carbon cycle.</title>
        <authorList>
            <person name="Henriksen J.R."/>
            <person name="Luke J."/>
            <person name="Reinhart S."/>
            <person name="Benedict M.N."/>
            <person name="Youngblut N.D."/>
            <person name="Metcalf M.E."/>
            <person name="Whitaker R.J."/>
            <person name="Metcalf W.W."/>
        </authorList>
    </citation>
    <scope>NUCLEOTIDE SEQUENCE [LARGE SCALE GENOMIC DNA]</scope>
    <source>
        <strain evidence="13 14">Z-7289</strain>
    </source>
</reference>
<dbReference type="PATRIC" id="fig|1434111.4.peg.180"/>
<dbReference type="InterPro" id="IPR050083">
    <property type="entry name" value="HtpX_protease"/>
</dbReference>
<dbReference type="CDD" id="cd07336">
    <property type="entry name" value="M48B_HtpX_like"/>
    <property type="match status" value="1"/>
</dbReference>
<comment type="subcellular location">
    <subcellularLocation>
        <location evidence="11">Cell membrane</location>
        <topology evidence="11">Multi-pass membrane protein</topology>
    </subcellularLocation>
</comment>
<protein>
    <recommendedName>
        <fullName evidence="11">Protease HtpX homolog</fullName>
        <ecNumber evidence="11">3.4.24.-</ecNumber>
    </recommendedName>
</protein>
<keyword evidence="10 11" id="KW-0472">Membrane</keyword>
<evidence type="ECO:0000313" key="13">
    <source>
        <dbReference type="EMBL" id="AKB73410.1"/>
    </source>
</evidence>
<keyword evidence="14" id="KW-1185">Reference proteome</keyword>
<keyword evidence="9 11" id="KW-0482">Metalloprotease</keyword>
<dbReference type="Gene3D" id="3.30.2010.10">
    <property type="entry name" value="Metalloproteases ('zincins'), catalytic domain"/>
    <property type="match status" value="1"/>
</dbReference>
<proteinExistence type="inferred from homology"/>
<keyword evidence="5 11" id="KW-0479">Metal-binding</keyword>
<feature type="binding site" evidence="11">
    <location>
        <position position="135"/>
    </location>
    <ligand>
        <name>Zn(2+)</name>
        <dbReference type="ChEBI" id="CHEBI:29105"/>
        <note>catalytic</note>
    </ligand>
</feature>
<organism evidence="13 14">
    <name type="scientific">Methanosarcina lacustris Z-7289</name>
    <dbReference type="NCBI Taxonomy" id="1434111"/>
    <lineage>
        <taxon>Archaea</taxon>
        <taxon>Methanobacteriati</taxon>
        <taxon>Methanobacteriota</taxon>
        <taxon>Stenosarchaea group</taxon>
        <taxon>Methanomicrobia</taxon>
        <taxon>Methanosarcinales</taxon>
        <taxon>Methanosarcinaceae</taxon>
        <taxon>Methanosarcina</taxon>
    </lineage>
</organism>
<evidence type="ECO:0000256" key="3">
    <source>
        <dbReference type="ARBA" id="ARBA00022670"/>
    </source>
</evidence>
<dbReference type="InterPro" id="IPR022919">
    <property type="entry name" value="Pept_M48_protease_HtpX"/>
</dbReference>
<feature type="transmembrane region" description="Helical" evidence="11">
    <location>
        <begin position="141"/>
        <end position="160"/>
    </location>
</feature>
<dbReference type="GO" id="GO:0008270">
    <property type="term" value="F:zinc ion binding"/>
    <property type="evidence" value="ECO:0007669"/>
    <property type="project" value="UniProtKB-UniRule"/>
</dbReference>
<dbReference type="NCBIfam" id="NF002826">
    <property type="entry name" value="PRK03001.1"/>
    <property type="match status" value="1"/>
</dbReference>
<evidence type="ECO:0000256" key="1">
    <source>
        <dbReference type="ARBA" id="ARBA00009779"/>
    </source>
</evidence>
<keyword evidence="8 11" id="KW-1133">Transmembrane helix</keyword>
<dbReference type="HAMAP" id="MF_00188">
    <property type="entry name" value="Pept_M48_protease_HtpX"/>
    <property type="match status" value="1"/>
</dbReference>
<dbReference type="Proteomes" id="UP000033072">
    <property type="component" value="Chromosome"/>
</dbReference>
<feature type="transmembrane region" description="Helical" evidence="11">
    <location>
        <begin position="180"/>
        <end position="201"/>
    </location>
</feature>
<comment type="similarity">
    <text evidence="1 11">Belongs to the peptidase M48B family.</text>
</comment>
<feature type="active site" evidence="11">
    <location>
        <position position="132"/>
    </location>
</feature>
<dbReference type="InterPro" id="IPR001915">
    <property type="entry name" value="Peptidase_M48"/>
</dbReference>
<dbReference type="GO" id="GO:0006508">
    <property type="term" value="P:proteolysis"/>
    <property type="evidence" value="ECO:0007669"/>
    <property type="project" value="UniProtKB-KW"/>
</dbReference>
<dbReference type="KEGG" id="mls:MSLAZ_0149"/>
<dbReference type="PANTHER" id="PTHR43221">
    <property type="entry name" value="PROTEASE HTPX"/>
    <property type="match status" value="1"/>
</dbReference>